<proteinExistence type="inferred from homology"/>
<evidence type="ECO:0000313" key="7">
    <source>
        <dbReference type="EMBL" id="KPM07973.1"/>
    </source>
</evidence>
<sequence length="489" mass="55252">MSIAYLDPGNIESDLQSGVVARYRLLWILLYSTILGLLIQILSARLGVVTGKHLAELCYQRYRKLPRLGLWIMTEIAIIGSDMQEVIGTAVAIYMISNRIIPLWLGVILTILDTLTFLFLDKYDLRKLEGFFGFLIITMAATFGYEFYVTKPDLIEIGKGLVLPTCSGCDQKVILQAVGIIGAIIMPHNLYLHSALVKSRKINNRKSAETKDANRYVLIESSIALFVSLIINLIVTSTFAQGLADKSNADVYRKCYQYRFDKDFLEMKHLMNNTDPFEADLYQAGIYLGCYFGTAPFYIWALGILAAGQSSTMTGTYAGQFTMEGFLNLQWPRWKRVLLTRSIAILPTLAVTIYSDIQSLTGLNDYLNALMVIQLPFAVLPTLTFSSSKIVMGKFVNNYFSLISATLLSISVIVINIYFVLQMLIELSKTIDAWILLGLSTVFGIFYSLFVLYLFGCFLTVIGFRFHHKICPFGNHFIEMEQIEYQYLD</sequence>
<dbReference type="Pfam" id="PF01566">
    <property type="entry name" value="Nramp"/>
    <property type="match status" value="1"/>
</dbReference>
<dbReference type="PANTHER" id="PTHR11706">
    <property type="entry name" value="SOLUTE CARRIER PROTEIN FAMILY 11 MEMBER"/>
    <property type="match status" value="1"/>
</dbReference>
<dbReference type="PANTHER" id="PTHR11706:SF33">
    <property type="entry name" value="NATURAL RESISTANCE-ASSOCIATED MACROPHAGE PROTEIN 2"/>
    <property type="match status" value="1"/>
</dbReference>
<dbReference type="GO" id="GO:0005886">
    <property type="term" value="C:plasma membrane"/>
    <property type="evidence" value="ECO:0007669"/>
    <property type="project" value="TreeGrafter"/>
</dbReference>
<organism evidence="7 8">
    <name type="scientific">Sarcoptes scabiei</name>
    <name type="common">Itch mite</name>
    <name type="synonym">Acarus scabiei</name>
    <dbReference type="NCBI Taxonomy" id="52283"/>
    <lineage>
        <taxon>Eukaryota</taxon>
        <taxon>Metazoa</taxon>
        <taxon>Ecdysozoa</taxon>
        <taxon>Arthropoda</taxon>
        <taxon>Chelicerata</taxon>
        <taxon>Arachnida</taxon>
        <taxon>Acari</taxon>
        <taxon>Acariformes</taxon>
        <taxon>Sarcoptiformes</taxon>
        <taxon>Astigmata</taxon>
        <taxon>Psoroptidia</taxon>
        <taxon>Sarcoptoidea</taxon>
        <taxon>Sarcoptidae</taxon>
        <taxon>Sarcoptinae</taxon>
        <taxon>Sarcoptes</taxon>
    </lineage>
</organism>
<dbReference type="GO" id="GO:0010008">
    <property type="term" value="C:endosome membrane"/>
    <property type="evidence" value="ECO:0007669"/>
    <property type="project" value="TreeGrafter"/>
</dbReference>
<keyword evidence="5" id="KW-1133">Transmembrane helix</keyword>
<evidence type="ECO:0000256" key="1">
    <source>
        <dbReference type="ARBA" id="ARBA00004141"/>
    </source>
</evidence>
<keyword evidence="3" id="KW-0813">Transport</keyword>
<dbReference type="OrthoDB" id="409173at2759"/>
<evidence type="ECO:0000256" key="6">
    <source>
        <dbReference type="ARBA" id="ARBA00023136"/>
    </source>
</evidence>
<dbReference type="HAMAP" id="MF_00221">
    <property type="entry name" value="NRAMP"/>
    <property type="match status" value="1"/>
</dbReference>
<evidence type="ECO:0000256" key="4">
    <source>
        <dbReference type="ARBA" id="ARBA00022692"/>
    </source>
</evidence>
<reference evidence="7 8" key="1">
    <citation type="journal article" date="2015" name="Parasit. Vectors">
        <title>Draft genome of the scabies mite.</title>
        <authorList>
            <person name="Rider S.D.Jr."/>
            <person name="Morgan M.S."/>
            <person name="Arlian L.G."/>
        </authorList>
    </citation>
    <scope>NUCLEOTIDE SEQUENCE [LARGE SCALE GENOMIC DNA]</scope>
    <source>
        <strain evidence="7">Arlian Lab</strain>
    </source>
</reference>
<comment type="similarity">
    <text evidence="2">Belongs to the NRAMP family.</text>
</comment>
<evidence type="ECO:0000256" key="2">
    <source>
        <dbReference type="ARBA" id="ARBA00006670"/>
    </source>
</evidence>
<comment type="caution">
    <text evidence="7">The sequence shown here is derived from an EMBL/GenBank/DDBJ whole genome shotgun (WGS) entry which is preliminary data.</text>
</comment>
<dbReference type="GO" id="GO:0005381">
    <property type="term" value="F:iron ion transmembrane transporter activity"/>
    <property type="evidence" value="ECO:0007669"/>
    <property type="project" value="TreeGrafter"/>
</dbReference>
<dbReference type="Proteomes" id="UP000616769">
    <property type="component" value="Unassembled WGS sequence"/>
</dbReference>
<dbReference type="GO" id="GO:0005384">
    <property type="term" value="F:manganese ion transmembrane transporter activity"/>
    <property type="evidence" value="ECO:0007669"/>
    <property type="project" value="TreeGrafter"/>
</dbReference>
<name>A0A132AAN5_SARSC</name>
<evidence type="ECO:0000256" key="5">
    <source>
        <dbReference type="ARBA" id="ARBA00022989"/>
    </source>
</evidence>
<keyword evidence="4" id="KW-0812">Transmembrane</keyword>
<dbReference type="PRINTS" id="PR00447">
    <property type="entry name" value="NATRESASSCMP"/>
</dbReference>
<dbReference type="EMBL" id="JXLN01012077">
    <property type="protein sequence ID" value="KPM07973.1"/>
    <property type="molecule type" value="Genomic_DNA"/>
</dbReference>
<keyword evidence="6" id="KW-0472">Membrane</keyword>
<dbReference type="NCBIfam" id="NF037982">
    <property type="entry name" value="Nramp_1"/>
    <property type="match status" value="1"/>
</dbReference>
<dbReference type="VEuPathDB" id="VectorBase:SSCA007916"/>
<accession>A0A132AAN5</accession>
<dbReference type="AlphaFoldDB" id="A0A132AAN5"/>
<dbReference type="InterPro" id="IPR001046">
    <property type="entry name" value="NRAMP_fam"/>
</dbReference>
<evidence type="ECO:0000256" key="3">
    <source>
        <dbReference type="ARBA" id="ARBA00022448"/>
    </source>
</evidence>
<protein>
    <submittedName>
        <fullName evidence="7">Malvolio-like protein</fullName>
    </submittedName>
</protein>
<dbReference type="GO" id="GO:0015086">
    <property type="term" value="F:cadmium ion transmembrane transporter activity"/>
    <property type="evidence" value="ECO:0007669"/>
    <property type="project" value="TreeGrafter"/>
</dbReference>
<comment type="subcellular location">
    <subcellularLocation>
        <location evidence="1">Membrane</location>
        <topology evidence="1">Multi-pass membrane protein</topology>
    </subcellularLocation>
</comment>
<evidence type="ECO:0000313" key="8">
    <source>
        <dbReference type="Proteomes" id="UP000616769"/>
    </source>
</evidence>
<dbReference type="NCBIfam" id="TIGR01197">
    <property type="entry name" value="nramp"/>
    <property type="match status" value="1"/>
</dbReference>
<gene>
    <name evidence="7" type="ORF">QR98_0064860</name>
</gene>